<feature type="domain" description="CggR N-terminal DNA binding" evidence="6">
    <location>
        <begin position="21"/>
        <end position="89"/>
    </location>
</feature>
<dbReference type="Proteomes" id="UP000070467">
    <property type="component" value="Unassembled WGS sequence"/>
</dbReference>
<dbReference type="Gene3D" id="3.40.50.1360">
    <property type="match status" value="1"/>
</dbReference>
<dbReference type="SUPFAM" id="SSF46785">
    <property type="entry name" value="Winged helix' DNA-binding domain"/>
    <property type="match status" value="1"/>
</dbReference>
<evidence type="ECO:0000259" key="6">
    <source>
        <dbReference type="Pfam" id="PF21715"/>
    </source>
</evidence>
<evidence type="ECO:0000256" key="1">
    <source>
        <dbReference type="ARBA" id="ARBA00010466"/>
    </source>
</evidence>
<keyword evidence="2" id="KW-0805">Transcription regulation</keyword>
<dbReference type="InterPro" id="IPR051054">
    <property type="entry name" value="SorC_transcr_regulators"/>
</dbReference>
<dbReference type="PANTHER" id="PTHR34294:SF5">
    <property type="entry name" value="CENTRAL GLYCOLYTIC GENES REGULATOR"/>
    <property type="match status" value="1"/>
</dbReference>
<dbReference type="Gene3D" id="1.10.10.10">
    <property type="entry name" value="Winged helix-like DNA-binding domain superfamily/Winged helix DNA-binding domain"/>
    <property type="match status" value="1"/>
</dbReference>
<reference evidence="7 8" key="1">
    <citation type="submission" date="2016-01" db="EMBL/GenBank/DDBJ databases">
        <authorList>
            <person name="Mitreva M."/>
            <person name="Pepin K.H."/>
            <person name="Mihindukulasuriya K.A."/>
            <person name="Fulton R."/>
            <person name="Fronick C."/>
            <person name="O'Laughlin M."/>
            <person name="Miner T."/>
            <person name="Herter B."/>
            <person name="Rosa B.A."/>
            <person name="Cordes M."/>
            <person name="Tomlinson C."/>
            <person name="Wollam A."/>
            <person name="Palsikar V.B."/>
            <person name="Mardis E.R."/>
            <person name="Wilson R.K."/>
        </authorList>
    </citation>
    <scope>NUCLEOTIDE SEQUENCE [LARGE SCALE GENOMIC DNA]</scope>
    <source>
        <strain evidence="7 8">KA00071</strain>
    </source>
</reference>
<organism evidence="7 8">
    <name type="scientific">Gemelliphila asaccharolytica</name>
    <dbReference type="NCBI Taxonomy" id="502393"/>
    <lineage>
        <taxon>Bacteria</taxon>
        <taxon>Bacillati</taxon>
        <taxon>Bacillota</taxon>
        <taxon>Bacilli</taxon>
        <taxon>Bacillales</taxon>
        <taxon>Gemellaceae</taxon>
        <taxon>Gemelliphila</taxon>
    </lineage>
</organism>
<dbReference type="SUPFAM" id="SSF100950">
    <property type="entry name" value="NagB/RpiA/CoA transferase-like"/>
    <property type="match status" value="1"/>
</dbReference>
<dbReference type="InterPro" id="IPR036390">
    <property type="entry name" value="WH_DNA-bd_sf"/>
</dbReference>
<comment type="similarity">
    <text evidence="1">Belongs to the SorC transcriptional regulatory family.</text>
</comment>
<evidence type="ECO:0000256" key="4">
    <source>
        <dbReference type="ARBA" id="ARBA00023163"/>
    </source>
</evidence>
<dbReference type="EMBL" id="LSDB01000029">
    <property type="protein sequence ID" value="KXB57887.1"/>
    <property type="molecule type" value="Genomic_DNA"/>
</dbReference>
<dbReference type="InterPro" id="IPR036388">
    <property type="entry name" value="WH-like_DNA-bd_sf"/>
</dbReference>
<evidence type="ECO:0000256" key="2">
    <source>
        <dbReference type="ARBA" id="ARBA00023015"/>
    </source>
</evidence>
<evidence type="ECO:0000313" key="8">
    <source>
        <dbReference type="Proteomes" id="UP000070467"/>
    </source>
</evidence>
<dbReference type="PANTHER" id="PTHR34294">
    <property type="entry name" value="TRANSCRIPTIONAL REGULATOR-RELATED"/>
    <property type="match status" value="1"/>
</dbReference>
<keyword evidence="3" id="KW-0238">DNA-binding</keyword>
<dbReference type="Pfam" id="PF21715">
    <property type="entry name" value="CggR_N"/>
    <property type="match status" value="1"/>
</dbReference>
<dbReference type="InterPro" id="IPR007324">
    <property type="entry name" value="Sugar-bd_dom_put"/>
</dbReference>
<name>A0ABR5TLQ7_9BACL</name>
<protein>
    <submittedName>
        <fullName evidence="7">Sugar-binding domain protein</fullName>
    </submittedName>
</protein>
<dbReference type="InterPro" id="IPR048715">
    <property type="entry name" value="CggR_N"/>
</dbReference>
<feature type="domain" description="Sugar-binding" evidence="5">
    <location>
        <begin position="97"/>
        <end position="341"/>
    </location>
</feature>
<gene>
    <name evidence="7" type="ORF">HMPREF1871_00743</name>
</gene>
<accession>A0ABR5TLQ7</accession>
<keyword evidence="8" id="KW-1185">Reference proteome</keyword>
<dbReference type="Pfam" id="PF04198">
    <property type="entry name" value="Sugar-bind"/>
    <property type="match status" value="1"/>
</dbReference>
<evidence type="ECO:0000256" key="3">
    <source>
        <dbReference type="ARBA" id="ARBA00023125"/>
    </source>
</evidence>
<dbReference type="RefSeq" id="WP_066130159.1">
    <property type="nucleotide sequence ID" value="NZ_KQ959879.1"/>
</dbReference>
<keyword evidence="4" id="KW-0804">Transcription</keyword>
<evidence type="ECO:0000313" key="7">
    <source>
        <dbReference type="EMBL" id="KXB57887.1"/>
    </source>
</evidence>
<evidence type="ECO:0000259" key="5">
    <source>
        <dbReference type="Pfam" id="PF04198"/>
    </source>
</evidence>
<dbReference type="InterPro" id="IPR037171">
    <property type="entry name" value="NagB/RpiA_transferase-like"/>
</dbReference>
<proteinExistence type="inferred from homology"/>
<sequence length="344" mass="38779">MDISKLLHLQNRIVPEMLEKLNKRYELLSSIKLRQPIGRKSLCEEVGLSERKLRTECEILSNLGLISKNSAGMSITFEGEGVLKELGQIFVEDPFLHIRKKIKEYFGIKDIYVVKGDFNKSEITRKLMVRLLLDKVNNLLTKECVIGVSGGTTMHYLAKNVDKTFGYGKDVMITPIRGGFSASKNSWQSNYIATRFGINSNHKYQLLHAPDNLKETTLDELKKEPIMKQSLSIINKSSIIIHSIGGAFEMAERRKLPTETMEILKEKKAISETFGSFYNKEGKIVYSICTVGMDIEDVQKVADIFTIVGGAEKGDAVLSYLNSKPKNATFIIDESICKKILTKI</sequence>
<comment type="caution">
    <text evidence="7">The sequence shown here is derived from an EMBL/GenBank/DDBJ whole genome shotgun (WGS) entry which is preliminary data.</text>
</comment>